<dbReference type="InterPro" id="IPR043138">
    <property type="entry name" value="GGT_lsub"/>
</dbReference>
<keyword evidence="3" id="KW-1185">Reference proteome</keyword>
<dbReference type="AlphaFoldDB" id="A0A2G8KCU5"/>
<dbReference type="Gene3D" id="3.60.20.40">
    <property type="match status" value="1"/>
</dbReference>
<dbReference type="SUPFAM" id="SSF56235">
    <property type="entry name" value="N-terminal nucleophile aminohydrolases (Ntn hydrolases)"/>
    <property type="match status" value="1"/>
</dbReference>
<name>A0A2G8KCU5_STIJA</name>
<dbReference type="PANTHER" id="PTHR43881">
    <property type="entry name" value="GAMMA-GLUTAMYLTRANSPEPTIDASE (AFU_ORTHOLOGUE AFUA_4G13580)"/>
    <property type="match status" value="1"/>
</dbReference>
<protein>
    <submittedName>
        <fullName evidence="2">Putative gamma-glutamyltranspeptidase 3-like</fullName>
    </submittedName>
</protein>
<dbReference type="PRINTS" id="PR01210">
    <property type="entry name" value="GGTRANSPTASE"/>
</dbReference>
<dbReference type="EMBL" id="MRZV01000685">
    <property type="protein sequence ID" value="PIK45803.1"/>
    <property type="molecule type" value="Genomic_DNA"/>
</dbReference>
<dbReference type="STRING" id="307972.A0A2G8KCU5"/>
<evidence type="ECO:0000313" key="2">
    <source>
        <dbReference type="EMBL" id="PIK45803.1"/>
    </source>
</evidence>
<evidence type="ECO:0000313" key="3">
    <source>
        <dbReference type="Proteomes" id="UP000230750"/>
    </source>
</evidence>
<dbReference type="Pfam" id="PF01019">
    <property type="entry name" value="G_glu_transpept"/>
    <property type="match status" value="1"/>
</dbReference>
<organism evidence="2 3">
    <name type="scientific">Stichopus japonicus</name>
    <name type="common">Sea cucumber</name>
    <dbReference type="NCBI Taxonomy" id="307972"/>
    <lineage>
        <taxon>Eukaryota</taxon>
        <taxon>Metazoa</taxon>
        <taxon>Echinodermata</taxon>
        <taxon>Eleutherozoa</taxon>
        <taxon>Echinozoa</taxon>
        <taxon>Holothuroidea</taxon>
        <taxon>Aspidochirotacea</taxon>
        <taxon>Aspidochirotida</taxon>
        <taxon>Stichopodidae</taxon>
        <taxon>Apostichopus</taxon>
    </lineage>
</organism>
<gene>
    <name evidence="2" type="ORF">BSL78_17347</name>
</gene>
<dbReference type="Proteomes" id="UP000230750">
    <property type="component" value="Unassembled WGS sequence"/>
</dbReference>
<dbReference type="SUPFAM" id="SSF56672">
    <property type="entry name" value="DNA/RNA polymerases"/>
    <property type="match status" value="1"/>
</dbReference>
<comment type="caution">
    <text evidence="2">The sequence shown here is derived from an EMBL/GenBank/DDBJ whole genome shotgun (WGS) entry which is preliminary data.</text>
</comment>
<dbReference type="InterPro" id="IPR029055">
    <property type="entry name" value="Ntn_hydrolases_N"/>
</dbReference>
<reference evidence="2 3" key="1">
    <citation type="journal article" date="2017" name="PLoS Biol.">
        <title>The sea cucumber genome provides insights into morphological evolution and visceral regeneration.</title>
        <authorList>
            <person name="Zhang X."/>
            <person name="Sun L."/>
            <person name="Yuan J."/>
            <person name="Sun Y."/>
            <person name="Gao Y."/>
            <person name="Zhang L."/>
            <person name="Li S."/>
            <person name="Dai H."/>
            <person name="Hamel J.F."/>
            <person name="Liu C."/>
            <person name="Yu Y."/>
            <person name="Liu S."/>
            <person name="Lin W."/>
            <person name="Guo K."/>
            <person name="Jin S."/>
            <person name="Xu P."/>
            <person name="Storey K.B."/>
            <person name="Huan P."/>
            <person name="Zhang T."/>
            <person name="Zhou Y."/>
            <person name="Zhang J."/>
            <person name="Lin C."/>
            <person name="Li X."/>
            <person name="Xing L."/>
            <person name="Huo D."/>
            <person name="Sun M."/>
            <person name="Wang L."/>
            <person name="Mercier A."/>
            <person name="Li F."/>
            <person name="Yang H."/>
            <person name="Xiang J."/>
        </authorList>
    </citation>
    <scope>NUCLEOTIDE SEQUENCE [LARGE SCALE GENOMIC DNA]</scope>
    <source>
        <strain evidence="2">Shaxun</strain>
        <tissue evidence="2">Muscle</tissue>
    </source>
</reference>
<proteinExistence type="predicted"/>
<dbReference type="InterPro" id="IPR043502">
    <property type="entry name" value="DNA/RNA_pol_sf"/>
</dbReference>
<accession>A0A2G8KCU5</accession>
<dbReference type="OrthoDB" id="2015213at2759"/>
<sequence length="821" mass="90120">MFGSSASTHYEHRQLLTFNWSYPESLKSAQVVPILKKTNLNKNNQQNYRPISNLKFIFKTIERAAAAQINDYLQREGLHAPKQSAYRKHHSTETAMLRIQNDLLEAVDHCQEAVLVLLDFSAAFDTIDHDIILERLQNRYGILATARKWFESYLRGRSFSVNIRGARSIPRNLNDGVPQGSVLGPSIFAMYVAPLGDIVSAHGIDYMSYADDTQLGPAYLFEIPEVPTSPKIAVDDSFVDTVLKAKSLGVIVDCNLNMKHHVKNTASAASFALYKIGQLAKYLDHKSTERLVHHSLRPAWTTATASCTAFHPLNFPNFSSFRTRPPVLSHVPRSTTILLQSSVICTGCPSIFAFVTKLPFLLQSYSRYGPSYLTDLVASYSPQRRLRSSSETLFVVLAGLFTTASHILKSQRLPTSTVLTSPVNLINIPTSNPYGWTNPSSHLTPTTPPARASVHAWSPTPANTLKELATKGKAGFYEGRIAEAVVESVRAGGGVMTLDDLKRHNSTMEDPICTSFRGIKVWECPPNGQGITTLLTLNILEELDLDGLGPASPEYIHLVAEALKLSFSDSLQFCADPAVVHVPTEGLLSKEYASKRSTLINHKQASKVSHGSPGHGGDTVYFCAVDCHGNACSFTNSTYDAFGSGLVPKNCGFTLQNRGALFQLQEDHPNCPSGSKRSFHTIIPSMLTRDEDDVLLAAYGIMGGFMQPQGQVQLVMNMCHFGQEPQTALDQPRFRVGVSLEGLDGTLYLEEGFPPETIECLSGMGHVVKSNITGTERQEFGRGQIITRGNWWAQPGGLRSSNPKVLWAGSDPRADGMAIAF</sequence>
<dbReference type="InterPro" id="IPR000477">
    <property type="entry name" value="RT_dom"/>
</dbReference>
<dbReference type="PANTHER" id="PTHR43881:SF1">
    <property type="entry name" value="GAMMA-GLUTAMYLTRANSPEPTIDASE (AFU_ORTHOLOGUE AFUA_4G13580)"/>
    <property type="match status" value="1"/>
</dbReference>
<dbReference type="InterPro" id="IPR043137">
    <property type="entry name" value="GGT_ssub_C"/>
</dbReference>
<feature type="domain" description="Reverse transcriptase" evidence="1">
    <location>
        <begin position="15"/>
        <end position="273"/>
    </location>
</feature>
<dbReference type="Gene3D" id="1.10.246.130">
    <property type="match status" value="1"/>
</dbReference>
<dbReference type="PROSITE" id="PS50878">
    <property type="entry name" value="RT_POL"/>
    <property type="match status" value="1"/>
</dbReference>
<dbReference type="Pfam" id="PF00078">
    <property type="entry name" value="RVT_1"/>
    <property type="match status" value="1"/>
</dbReference>
<evidence type="ECO:0000259" key="1">
    <source>
        <dbReference type="PROSITE" id="PS50878"/>
    </source>
</evidence>
<dbReference type="InterPro" id="IPR052896">
    <property type="entry name" value="GGT-like_enzyme"/>
</dbReference>
<dbReference type="CDD" id="cd01650">
    <property type="entry name" value="RT_nLTR_like"/>
    <property type="match status" value="1"/>
</dbReference>